<dbReference type="EMBL" id="JADAQT010000105">
    <property type="protein sequence ID" value="MBE1877757.1"/>
    <property type="molecule type" value="Genomic_DNA"/>
</dbReference>
<dbReference type="Gene3D" id="1.10.260.40">
    <property type="entry name" value="lambda repressor-like DNA-binding domains"/>
    <property type="match status" value="1"/>
</dbReference>
<gene>
    <name evidence="2" type="ORF">IHE71_18875</name>
</gene>
<evidence type="ECO:0000313" key="2">
    <source>
        <dbReference type="EMBL" id="MBE1877757.1"/>
    </source>
</evidence>
<dbReference type="SMART" id="SM00530">
    <property type="entry name" value="HTH_XRE"/>
    <property type="match status" value="1"/>
</dbReference>
<keyword evidence="3" id="KW-1185">Reference proteome</keyword>
<reference evidence="2 3" key="1">
    <citation type="submission" date="2020-10" db="EMBL/GenBank/DDBJ databases">
        <title>Myceligenerans pegani sp. nov., an endophytic actinomycete isolated from Peganum harmala L. in Xinjiang, China.</title>
        <authorList>
            <person name="Xin L."/>
        </authorList>
    </citation>
    <scope>NUCLEOTIDE SEQUENCE [LARGE SCALE GENOMIC DNA]</scope>
    <source>
        <strain evidence="2 3">TRM65318</strain>
    </source>
</reference>
<name>A0ABR9N279_9MICO</name>
<proteinExistence type="predicted"/>
<dbReference type="InterPro" id="IPR001387">
    <property type="entry name" value="Cro/C1-type_HTH"/>
</dbReference>
<accession>A0ABR9N279</accession>
<sequence length="366" mass="39688">MTHMRGEDPAPEIGVISGFVLKALRGAIGHTQAGLAEHLAIDVSTVQGWESGRRPLSALRAADLTRLRLRLAALGAPLDAAALLIEAVDADVILTMLAQPSSQSLPSAAHPLGTSVHRRTLVSLLTWPFTGIAPRPLRHLPWPRSRGPVSDRPVLDPSLRSAVFDHVLAAAERAIAPEDGLLRRQAAYLLGFDQRSGTHDWLSAEYKRAIGAAPARGDAVATIHGRSAALAIARRGDRDPLRMFIDVTLADDAHAEVNLTYWAYWLGEIPAEYADDHSMIRHGQHAWAGNRLLDHLLHHLDDPRNGQLNVHSLATVVAARPALLSQNPAARAEAARCVETALDGNMGRHATHDLNNVRYAIRLAER</sequence>
<evidence type="ECO:0000313" key="3">
    <source>
        <dbReference type="Proteomes" id="UP000625527"/>
    </source>
</evidence>
<dbReference type="SUPFAM" id="SSF47413">
    <property type="entry name" value="lambda repressor-like DNA-binding domains"/>
    <property type="match status" value="1"/>
</dbReference>
<comment type="caution">
    <text evidence="2">The sequence shown here is derived from an EMBL/GenBank/DDBJ whole genome shotgun (WGS) entry which is preliminary data.</text>
</comment>
<protein>
    <submittedName>
        <fullName evidence="2">Helix-turn-helix transcriptional regulator</fullName>
    </submittedName>
</protein>
<organism evidence="2 3">
    <name type="scientific">Myceligenerans pegani</name>
    <dbReference type="NCBI Taxonomy" id="2776917"/>
    <lineage>
        <taxon>Bacteria</taxon>
        <taxon>Bacillati</taxon>
        <taxon>Actinomycetota</taxon>
        <taxon>Actinomycetes</taxon>
        <taxon>Micrococcales</taxon>
        <taxon>Promicromonosporaceae</taxon>
        <taxon>Myceligenerans</taxon>
    </lineage>
</organism>
<dbReference type="PROSITE" id="PS50943">
    <property type="entry name" value="HTH_CROC1"/>
    <property type="match status" value="1"/>
</dbReference>
<dbReference type="CDD" id="cd00093">
    <property type="entry name" value="HTH_XRE"/>
    <property type="match status" value="1"/>
</dbReference>
<evidence type="ECO:0000259" key="1">
    <source>
        <dbReference type="PROSITE" id="PS50943"/>
    </source>
</evidence>
<feature type="domain" description="HTH cro/C1-type" evidence="1">
    <location>
        <begin position="21"/>
        <end position="54"/>
    </location>
</feature>
<dbReference type="Proteomes" id="UP000625527">
    <property type="component" value="Unassembled WGS sequence"/>
</dbReference>
<dbReference type="InterPro" id="IPR010982">
    <property type="entry name" value="Lambda_DNA-bd_dom_sf"/>
</dbReference>